<evidence type="ECO:0000256" key="10">
    <source>
        <dbReference type="ARBA" id="ARBA00037847"/>
    </source>
</evidence>
<comment type="subcellular location">
    <subcellularLocation>
        <location evidence="10">Endomembrane system</location>
        <topology evidence="10">Single-pass membrane protein</topology>
    </subcellularLocation>
    <subcellularLocation>
        <location evidence="1">Membrane</location>
        <topology evidence="1">Single-pass type II membrane protein</topology>
    </subcellularLocation>
</comment>
<keyword evidence="5" id="KW-0812">Transmembrane</keyword>
<evidence type="ECO:0000256" key="3">
    <source>
        <dbReference type="ARBA" id="ARBA00005680"/>
    </source>
</evidence>
<dbReference type="SUPFAM" id="SSF53448">
    <property type="entry name" value="Nucleotide-diphospho-sugar transferases"/>
    <property type="match status" value="1"/>
</dbReference>
<feature type="domain" description="Glycosyltransferase 2-like" evidence="11">
    <location>
        <begin position="77"/>
        <end position="194"/>
    </location>
</feature>
<reference evidence="13" key="1">
    <citation type="submission" date="2014-01" db="EMBL/GenBank/DDBJ databases">
        <authorList>
            <person name="Aslett M."/>
        </authorList>
    </citation>
    <scope>NUCLEOTIDE SEQUENCE</scope>
</reference>
<dbReference type="PANTHER" id="PTHR11675">
    <property type="entry name" value="N-ACETYLGALACTOSAMINYLTRANSFERASE"/>
    <property type="match status" value="1"/>
</dbReference>
<dbReference type="STRING" id="36087.A0A077ZHM8"/>
<keyword evidence="6" id="KW-0735">Signal-anchor</keyword>
<dbReference type="Gene3D" id="3.90.550.10">
    <property type="entry name" value="Spore Coat Polysaccharide Biosynthesis Protein SpsA, Chain A"/>
    <property type="match status" value="1"/>
</dbReference>
<dbReference type="InterPro" id="IPR045885">
    <property type="entry name" value="GalNAc-T"/>
</dbReference>
<dbReference type="CDD" id="cd02510">
    <property type="entry name" value="pp-GalNAc-T"/>
    <property type="match status" value="1"/>
</dbReference>
<gene>
    <name evidence="13" type="ORF">TTRE_0000763601</name>
</gene>
<dbReference type="AlphaFoldDB" id="A0A077ZHM8"/>
<evidence type="ECO:0000256" key="5">
    <source>
        <dbReference type="ARBA" id="ARBA00022692"/>
    </source>
</evidence>
<keyword evidence="7" id="KW-1133">Transmembrane helix</keyword>
<keyword evidence="4" id="KW-0808">Transferase</keyword>
<reference evidence="13" key="2">
    <citation type="submission" date="2014-03" db="EMBL/GenBank/DDBJ databases">
        <title>The whipworm genome and dual-species transcriptomics of an intimate host-pathogen interaction.</title>
        <authorList>
            <person name="Foth B.J."/>
            <person name="Tsai I.J."/>
            <person name="Reid A.J."/>
            <person name="Bancroft A.J."/>
            <person name="Nichol S."/>
            <person name="Tracey A."/>
            <person name="Holroyd N."/>
            <person name="Cotton J.A."/>
            <person name="Stanley E.J."/>
            <person name="Zarowiecki M."/>
            <person name="Liu J.Z."/>
            <person name="Huckvale T."/>
            <person name="Cooper P.J."/>
            <person name="Grencis R.K."/>
            <person name="Berriman M."/>
        </authorList>
    </citation>
    <scope>NUCLEOTIDE SEQUENCE [LARGE SCALE GENOMIC DNA]</scope>
</reference>
<evidence type="ECO:0000256" key="4">
    <source>
        <dbReference type="ARBA" id="ARBA00022679"/>
    </source>
</evidence>
<dbReference type="Proteomes" id="UP000030665">
    <property type="component" value="Unassembled WGS sequence"/>
</dbReference>
<sequence length="366" mass="41982">MSAWTRSSEHYKIFPSHFLLRVQNHNEFKRRDRGSTHHGFDLLVSDKLGPHRYALPDTRHPLCLNETYDVDRLPNVSLIINYYNEALSVLIRMVNGILQRTPGVLLHEILLIDDSSNNGRELFFHGRVKREGLIRARIFGAREAVGQVLVFLDSHCEVNVGWLEPLLVRIAEDATVLSPVVDHISPSTFDYSASVICRGGFDWLLNFQWLYFSSDFFKVPTNSVNSFRTPAVSGGLLAVNKKFFHQLGEFDSGMDIWGAENIEFSIRVWLCGGSLEIAPCSRVGHVFRAYRPYSVPKGANTAEKNTVRIVRVWLDEYAKNFFAYKPLAPKFDVGNLQERIDLRKRLRCRDFKWYLGQVFPELAASE</sequence>
<keyword evidence="8" id="KW-0472">Membrane</keyword>
<dbReference type="GO" id="GO:0004653">
    <property type="term" value="F:polypeptide N-acetylgalactosaminyltransferase activity"/>
    <property type="evidence" value="ECO:0007669"/>
    <property type="project" value="TreeGrafter"/>
</dbReference>
<evidence type="ECO:0000313" key="14">
    <source>
        <dbReference type="Proteomes" id="UP000030665"/>
    </source>
</evidence>
<dbReference type="GO" id="GO:0005794">
    <property type="term" value="C:Golgi apparatus"/>
    <property type="evidence" value="ECO:0007669"/>
    <property type="project" value="TreeGrafter"/>
</dbReference>
<evidence type="ECO:0000259" key="11">
    <source>
        <dbReference type="Pfam" id="PF00535"/>
    </source>
</evidence>
<name>A0A077ZHM8_TRITR</name>
<comment type="similarity">
    <text evidence="3">Belongs to the glycosyltransferase 2 family. GalNAc-T subfamily.</text>
</comment>
<dbReference type="OrthoDB" id="6119243at2759"/>
<dbReference type="PANTHER" id="PTHR11675:SF116">
    <property type="entry name" value="N-ACETYLGALACTOSAMINYLTRANSFERASE 8-RELATED"/>
    <property type="match status" value="1"/>
</dbReference>
<dbReference type="InterPro" id="IPR029044">
    <property type="entry name" value="Nucleotide-diphossugar_trans"/>
</dbReference>
<evidence type="ECO:0000256" key="7">
    <source>
        <dbReference type="ARBA" id="ARBA00022989"/>
    </source>
</evidence>
<evidence type="ECO:0000259" key="12">
    <source>
        <dbReference type="Pfam" id="PF02709"/>
    </source>
</evidence>
<dbReference type="GO" id="GO:0008593">
    <property type="term" value="P:regulation of Notch signaling pathway"/>
    <property type="evidence" value="ECO:0007669"/>
    <property type="project" value="TreeGrafter"/>
</dbReference>
<keyword evidence="9" id="KW-1015">Disulfide bond</keyword>
<comment type="pathway">
    <text evidence="2">Protein modification; protein glycosylation.</text>
</comment>
<evidence type="ECO:0000256" key="8">
    <source>
        <dbReference type="ARBA" id="ARBA00023136"/>
    </source>
</evidence>
<dbReference type="GO" id="GO:0016020">
    <property type="term" value="C:membrane"/>
    <property type="evidence" value="ECO:0007669"/>
    <property type="project" value="UniProtKB-SubCell"/>
</dbReference>
<dbReference type="GO" id="GO:0006493">
    <property type="term" value="P:protein O-linked glycosylation"/>
    <property type="evidence" value="ECO:0007669"/>
    <property type="project" value="TreeGrafter"/>
</dbReference>
<dbReference type="GO" id="GO:0005112">
    <property type="term" value="F:Notch binding"/>
    <property type="evidence" value="ECO:0007669"/>
    <property type="project" value="TreeGrafter"/>
</dbReference>
<organism evidence="13 14">
    <name type="scientific">Trichuris trichiura</name>
    <name type="common">Whipworm</name>
    <name type="synonym">Trichocephalus trichiurus</name>
    <dbReference type="NCBI Taxonomy" id="36087"/>
    <lineage>
        <taxon>Eukaryota</taxon>
        <taxon>Metazoa</taxon>
        <taxon>Ecdysozoa</taxon>
        <taxon>Nematoda</taxon>
        <taxon>Enoplea</taxon>
        <taxon>Dorylaimia</taxon>
        <taxon>Trichinellida</taxon>
        <taxon>Trichuridae</taxon>
        <taxon>Trichuris</taxon>
    </lineage>
</organism>
<dbReference type="Pfam" id="PF00535">
    <property type="entry name" value="Glycos_transf_2"/>
    <property type="match status" value="1"/>
</dbReference>
<proteinExistence type="inferred from homology"/>
<dbReference type="EMBL" id="HG806552">
    <property type="protein sequence ID" value="CDW59304.1"/>
    <property type="molecule type" value="Genomic_DNA"/>
</dbReference>
<accession>A0A077ZHM8</accession>
<evidence type="ECO:0000256" key="1">
    <source>
        <dbReference type="ARBA" id="ARBA00004606"/>
    </source>
</evidence>
<protein>
    <submittedName>
        <fullName evidence="13">Glycos transf 2 domain containing protein</fullName>
    </submittedName>
</protein>
<dbReference type="Pfam" id="PF02709">
    <property type="entry name" value="Glyco_transf_7C"/>
    <property type="match status" value="1"/>
</dbReference>
<keyword evidence="14" id="KW-1185">Reference proteome</keyword>
<feature type="domain" description="Galactosyltransferase C-terminal" evidence="12">
    <location>
        <begin position="228"/>
        <end position="289"/>
    </location>
</feature>
<evidence type="ECO:0000256" key="6">
    <source>
        <dbReference type="ARBA" id="ARBA00022968"/>
    </source>
</evidence>
<dbReference type="InterPro" id="IPR027791">
    <property type="entry name" value="Galactosyl_T_C"/>
</dbReference>
<dbReference type="UniPathway" id="UPA00378"/>
<dbReference type="InterPro" id="IPR001173">
    <property type="entry name" value="Glyco_trans_2-like"/>
</dbReference>
<evidence type="ECO:0000256" key="2">
    <source>
        <dbReference type="ARBA" id="ARBA00004922"/>
    </source>
</evidence>
<evidence type="ECO:0000313" key="13">
    <source>
        <dbReference type="EMBL" id="CDW59304.1"/>
    </source>
</evidence>
<evidence type="ECO:0000256" key="9">
    <source>
        <dbReference type="ARBA" id="ARBA00023157"/>
    </source>
</evidence>